<dbReference type="Proteomes" id="UP000887565">
    <property type="component" value="Unplaced"/>
</dbReference>
<proteinExistence type="predicted"/>
<dbReference type="AlphaFoldDB" id="A0A915JBX8"/>
<sequence>MIVESPAKFHRSIYNRSAEDRQENTSHIKQDIPGAKNKTIVEVRRDLKLDGRQNGMGANELLHKNLLFAYFNYCVSSTILTKELPIIIPHEYFIELLLEPMGSENYMDISRAHIKLISRALRSFYDKLSIDPQAYHNSFESYVLGLLLSGNSLELGNERIEAFQFCYNEPLISKFVATVVLTSNVKSKAILFNMIQARDNMNFNVLKNYLHTHNVNLPPNIEQVESSMLCLEKLLYCYDFAQIV</sequence>
<evidence type="ECO:0000313" key="2">
    <source>
        <dbReference type="WBParaSite" id="nRc.2.0.1.t24003-RA"/>
    </source>
</evidence>
<organism evidence="1 2">
    <name type="scientific">Romanomermis culicivorax</name>
    <name type="common">Nematode worm</name>
    <dbReference type="NCBI Taxonomy" id="13658"/>
    <lineage>
        <taxon>Eukaryota</taxon>
        <taxon>Metazoa</taxon>
        <taxon>Ecdysozoa</taxon>
        <taxon>Nematoda</taxon>
        <taxon>Enoplea</taxon>
        <taxon>Dorylaimia</taxon>
        <taxon>Mermithida</taxon>
        <taxon>Mermithoidea</taxon>
        <taxon>Mermithidae</taxon>
        <taxon>Romanomermis</taxon>
    </lineage>
</organism>
<accession>A0A915JBX8</accession>
<keyword evidence="1" id="KW-1185">Reference proteome</keyword>
<protein>
    <submittedName>
        <fullName evidence="2">Uncharacterized protein</fullName>
    </submittedName>
</protein>
<reference evidence="2" key="1">
    <citation type="submission" date="2022-11" db="UniProtKB">
        <authorList>
            <consortium name="WormBaseParasite"/>
        </authorList>
    </citation>
    <scope>IDENTIFICATION</scope>
</reference>
<name>A0A915JBX8_ROMCU</name>
<dbReference type="WBParaSite" id="nRc.2.0.1.t24003-RA">
    <property type="protein sequence ID" value="nRc.2.0.1.t24003-RA"/>
    <property type="gene ID" value="nRc.2.0.1.g24003"/>
</dbReference>
<evidence type="ECO:0000313" key="1">
    <source>
        <dbReference type="Proteomes" id="UP000887565"/>
    </source>
</evidence>